<name>A0AAD9LGR6_BABDI</name>
<proteinExistence type="predicted"/>
<reference evidence="1" key="2">
    <citation type="submission" date="2021-05" db="EMBL/GenBank/DDBJ databases">
        <authorList>
            <person name="Pain A."/>
        </authorList>
    </citation>
    <scope>NUCLEOTIDE SEQUENCE</scope>
    <source>
        <strain evidence="1">1802A</strain>
    </source>
</reference>
<dbReference type="AlphaFoldDB" id="A0AAD9LGR6"/>
<reference evidence="1" key="1">
    <citation type="journal article" date="2014" name="Nucleic Acids Res.">
        <title>The evolutionary dynamics of variant antigen genes in Babesia reveal a history of genomic innovation underlying host-parasite interaction.</title>
        <authorList>
            <person name="Jackson A.P."/>
            <person name="Otto T.D."/>
            <person name="Darby A."/>
            <person name="Ramaprasad A."/>
            <person name="Xia D."/>
            <person name="Echaide I.E."/>
            <person name="Farber M."/>
            <person name="Gahlot S."/>
            <person name="Gamble J."/>
            <person name="Gupta D."/>
            <person name="Gupta Y."/>
            <person name="Jackson L."/>
            <person name="Malandrin L."/>
            <person name="Malas T.B."/>
            <person name="Moussa E."/>
            <person name="Nair M."/>
            <person name="Reid A.J."/>
            <person name="Sanders M."/>
            <person name="Sharma J."/>
            <person name="Tracey A."/>
            <person name="Quail M.A."/>
            <person name="Weir W."/>
            <person name="Wastling J.M."/>
            <person name="Hall N."/>
            <person name="Willadsen P."/>
            <person name="Lingelbach K."/>
            <person name="Shiels B."/>
            <person name="Tait A."/>
            <person name="Berriman M."/>
            <person name="Allred D.R."/>
            <person name="Pain A."/>
        </authorList>
    </citation>
    <scope>NUCLEOTIDE SEQUENCE</scope>
    <source>
        <strain evidence="1">1802A</strain>
    </source>
</reference>
<dbReference type="EMBL" id="JAHBMH010000062">
    <property type="protein sequence ID" value="KAK1934749.1"/>
    <property type="molecule type" value="Genomic_DNA"/>
</dbReference>
<organism evidence="1 2">
    <name type="scientific">Babesia divergens</name>
    <dbReference type="NCBI Taxonomy" id="32595"/>
    <lineage>
        <taxon>Eukaryota</taxon>
        <taxon>Sar</taxon>
        <taxon>Alveolata</taxon>
        <taxon>Apicomplexa</taxon>
        <taxon>Aconoidasida</taxon>
        <taxon>Piroplasmida</taxon>
        <taxon>Babesiidae</taxon>
        <taxon>Babesia</taxon>
    </lineage>
</organism>
<comment type="caution">
    <text evidence="1">The sequence shown here is derived from an EMBL/GenBank/DDBJ whole genome shotgun (WGS) entry which is preliminary data.</text>
</comment>
<accession>A0AAD9LGR6</accession>
<evidence type="ECO:0000313" key="2">
    <source>
        <dbReference type="Proteomes" id="UP001195914"/>
    </source>
</evidence>
<evidence type="ECO:0000313" key="1">
    <source>
        <dbReference type="EMBL" id="KAK1934749.1"/>
    </source>
</evidence>
<dbReference type="Proteomes" id="UP001195914">
    <property type="component" value="Unassembled WGS sequence"/>
</dbReference>
<keyword evidence="2" id="KW-1185">Reference proteome</keyword>
<sequence>MATQAAHTLSHEWARVCKKLPADQIAKVLNRIAINFAKVPLEVDLRGAACFRPFLEKHVIRVISPSFSIRGSGKLDVKDLLAPLQSRALYLGRSRGMQPKDISLVLNAYAKIYDNSQQSQGSLQKHYVDTRRLMKLYVLQMFPEARRLVGQMNEQDLSLVLNCASKLGVVDDEFLTVANNTLVRHLRAHYGSESDECAKDKSQGQSNLLSQFTPQGMSLVLNCFSKSNVALDEGVLAFIVHKYLPRNLNNFLTHQLVVLMHSFLKLKVPFKDISATLCHLDRVVAAEYDERNTKLLSACIYTFGKYNCMPTEIAKHMNSETSTKTVVGCSELELSNLYYGLGKLNLRCTRFLERLNTAVASIVHRFTPQGISTVYYALSRLDMATYMCKVHNSYLVPSLNDLLLRRFVELVKLNQKTMKSEHGATSNGTGSSEVLPLHLLNVCFSAATCLVPDGRQFGTILGHLVAFFHTLHSNKLHSPLVGEINSSSKWAGVRAGQSDAASLKEATDADQYTVEFITKELGTQGMYQLYCICQHIMMYVSGGLLSQRVEVLKLLVQLFDMWDLVSRGRPSSFLYKNNGSPHDDGNLTTPLVDPVITTSKIQADVLSVLETHIRHSHVRHEFDSTHKTNNSTLKTRPLVVTEAQVTPYVIDILLYSV</sequence>
<protein>
    <submittedName>
        <fullName evidence="1">Uncharacterized protein</fullName>
    </submittedName>
</protein>
<gene>
    <name evidence="1" type="ORF">X943_000821</name>
</gene>